<proteinExistence type="predicted"/>
<evidence type="ECO:0000313" key="2">
    <source>
        <dbReference type="Proteomes" id="UP001519460"/>
    </source>
</evidence>
<protein>
    <submittedName>
        <fullName evidence="1">Uncharacterized protein</fullName>
    </submittedName>
</protein>
<accession>A0ABD0LR01</accession>
<gene>
    <name evidence="1" type="ORF">BaRGS_00006973</name>
</gene>
<comment type="caution">
    <text evidence="1">The sequence shown here is derived from an EMBL/GenBank/DDBJ whole genome shotgun (WGS) entry which is preliminary data.</text>
</comment>
<evidence type="ECO:0000313" key="1">
    <source>
        <dbReference type="EMBL" id="KAK7501887.1"/>
    </source>
</evidence>
<dbReference type="EMBL" id="JACVVK020000029">
    <property type="protein sequence ID" value="KAK7501887.1"/>
    <property type="molecule type" value="Genomic_DNA"/>
</dbReference>
<sequence length="81" mass="8690">MNRLRSPRKAVGGDTKVRLSVTPALPVPSLYLLPDCGNTRGELNPLSLCPSPQPRLLPKMRVFIHRAVGSQALDSRTTGGG</sequence>
<dbReference type="Proteomes" id="UP001519460">
    <property type="component" value="Unassembled WGS sequence"/>
</dbReference>
<organism evidence="1 2">
    <name type="scientific">Batillaria attramentaria</name>
    <dbReference type="NCBI Taxonomy" id="370345"/>
    <lineage>
        <taxon>Eukaryota</taxon>
        <taxon>Metazoa</taxon>
        <taxon>Spiralia</taxon>
        <taxon>Lophotrochozoa</taxon>
        <taxon>Mollusca</taxon>
        <taxon>Gastropoda</taxon>
        <taxon>Caenogastropoda</taxon>
        <taxon>Sorbeoconcha</taxon>
        <taxon>Cerithioidea</taxon>
        <taxon>Batillariidae</taxon>
        <taxon>Batillaria</taxon>
    </lineage>
</organism>
<keyword evidence="2" id="KW-1185">Reference proteome</keyword>
<dbReference type="AlphaFoldDB" id="A0ABD0LR01"/>
<name>A0ABD0LR01_9CAEN</name>
<reference evidence="1 2" key="1">
    <citation type="journal article" date="2023" name="Sci. Data">
        <title>Genome assembly of the Korean intertidal mud-creeper Batillaria attramentaria.</title>
        <authorList>
            <person name="Patra A.K."/>
            <person name="Ho P.T."/>
            <person name="Jun S."/>
            <person name="Lee S.J."/>
            <person name="Kim Y."/>
            <person name="Won Y.J."/>
        </authorList>
    </citation>
    <scope>NUCLEOTIDE SEQUENCE [LARGE SCALE GENOMIC DNA]</scope>
    <source>
        <strain evidence="1">Wonlab-2016</strain>
    </source>
</reference>